<dbReference type="GO" id="GO:0061630">
    <property type="term" value="F:ubiquitin protein ligase activity"/>
    <property type="evidence" value="ECO:0007669"/>
    <property type="project" value="TreeGrafter"/>
</dbReference>
<accession>A0A9P7G6C9</accession>
<evidence type="ECO:0000256" key="2">
    <source>
        <dbReference type="SAM" id="Phobius"/>
    </source>
</evidence>
<feature type="compositionally biased region" description="Acidic residues" evidence="1">
    <location>
        <begin position="171"/>
        <end position="181"/>
    </location>
</feature>
<dbReference type="SMART" id="SM00464">
    <property type="entry name" value="LON"/>
    <property type="match status" value="1"/>
</dbReference>
<dbReference type="AlphaFoldDB" id="A0A9P7G6C9"/>
<dbReference type="OrthoDB" id="264917at2759"/>
<evidence type="ECO:0000259" key="3">
    <source>
        <dbReference type="PROSITE" id="PS51787"/>
    </source>
</evidence>
<evidence type="ECO:0000313" key="4">
    <source>
        <dbReference type="EMBL" id="KAG5643971.1"/>
    </source>
</evidence>
<dbReference type="PANTHER" id="PTHR23327:SF42">
    <property type="entry name" value="LON PEPTIDASE N-TERMINAL DOMAIN AND RING FINGER PROTEIN C14F5.10C"/>
    <property type="match status" value="1"/>
</dbReference>
<reference evidence="4" key="2">
    <citation type="submission" date="2021-10" db="EMBL/GenBank/DDBJ databases">
        <title>Phylogenomics reveals ancestral predisposition of the termite-cultivated fungus Termitomyces towards a domesticated lifestyle.</title>
        <authorList>
            <person name="Auxier B."/>
            <person name="Grum-Grzhimaylo A."/>
            <person name="Cardenas M.E."/>
            <person name="Lodge J.D."/>
            <person name="Laessoe T."/>
            <person name="Pedersen O."/>
            <person name="Smith M.E."/>
            <person name="Kuyper T.W."/>
            <person name="Franco-Molano E.A."/>
            <person name="Baroni T.J."/>
            <person name="Aanen D.K."/>
        </authorList>
    </citation>
    <scope>NUCLEOTIDE SEQUENCE</scope>
    <source>
        <strain evidence="4">AP01</strain>
        <tissue evidence="4">Mycelium</tissue>
    </source>
</reference>
<feature type="domain" description="Lon N-terminal" evidence="3">
    <location>
        <begin position="303"/>
        <end position="579"/>
    </location>
</feature>
<keyword evidence="2" id="KW-1133">Transmembrane helix</keyword>
<organism evidence="4 5">
    <name type="scientific">Asterophora parasitica</name>
    <dbReference type="NCBI Taxonomy" id="117018"/>
    <lineage>
        <taxon>Eukaryota</taxon>
        <taxon>Fungi</taxon>
        <taxon>Dikarya</taxon>
        <taxon>Basidiomycota</taxon>
        <taxon>Agaricomycotina</taxon>
        <taxon>Agaricomycetes</taxon>
        <taxon>Agaricomycetidae</taxon>
        <taxon>Agaricales</taxon>
        <taxon>Tricholomatineae</taxon>
        <taxon>Lyophyllaceae</taxon>
        <taxon>Asterophora</taxon>
    </lineage>
</organism>
<dbReference type="PANTHER" id="PTHR23327">
    <property type="entry name" value="RING FINGER PROTEIN 127"/>
    <property type="match status" value="1"/>
</dbReference>
<feature type="region of interest" description="Disordered" evidence="1">
    <location>
        <begin position="1"/>
        <end position="53"/>
    </location>
</feature>
<evidence type="ECO:0000313" key="5">
    <source>
        <dbReference type="Proteomes" id="UP000775547"/>
    </source>
</evidence>
<keyword evidence="5" id="KW-1185">Reference proteome</keyword>
<feature type="region of interest" description="Disordered" evidence="1">
    <location>
        <begin position="157"/>
        <end position="259"/>
    </location>
</feature>
<dbReference type="Pfam" id="PF02190">
    <property type="entry name" value="LON_substr_bdg"/>
    <property type="match status" value="1"/>
</dbReference>
<evidence type="ECO:0000256" key="1">
    <source>
        <dbReference type="SAM" id="MobiDB-lite"/>
    </source>
</evidence>
<dbReference type="PROSITE" id="PS51787">
    <property type="entry name" value="LON_N"/>
    <property type="match status" value="1"/>
</dbReference>
<dbReference type="Gene3D" id="2.30.130.40">
    <property type="entry name" value="LON domain-like"/>
    <property type="match status" value="1"/>
</dbReference>
<keyword evidence="2" id="KW-0812">Transmembrane</keyword>
<sequence>MPTTTDDTTSDAHSPPHPPTPDGSVRPDPGPPSTAPPTNTPPSPADPSPPPVMPHQLLPLIVCALCRKPLDGPTTLHCGHSLCIAHLPPNTNSCPVPACVPVSNATPIIPSSSTVAYVPAPETQREQPSTPLPTSRIDVSLSKIIDLVDRVQAELDCADDASPPQFANDSDYSDDEHDDEEQHTPDPQPSSSRSRRRSRSADSSTSRPRKRARHQSPEEDDDGDLLSHLRTQSARQRSTRYDQPLLPPDPPSTSNSPRAPILAKFEKDLLTELTCEICYNVLFEPITTPFLEVFPAPYRERGEAIEAEERNARLDTPIFTCQLSFPGMPTLLHFFEPRYRLMLRRCLESPNPRFGMVMPPKPGGSAQVEYGTMLDIRSVQMLRDGRSLVETWGSYRFRMVETAILDGYTVGRVERIDDYPEDITEEPLPVPLASQPSTSAFATSTPSPTSSESITLPPPSSASAASTSSSHASRPSSTSSPTAPAPGAPAPSPLPLHPSNAVLMAQCRAFLDNLQQGTQPWIVQRLSSSYGNMPTDIATFSYWVALILPIDDHEKAKLLPIRSPRLRLLLVTHWIKQLNDNWYIYLFRLVNTALLLIGVFFLFWYFLPLRVLRWFSNGCGIV</sequence>
<dbReference type="SUPFAM" id="SSF88697">
    <property type="entry name" value="PUA domain-like"/>
    <property type="match status" value="1"/>
</dbReference>
<feature type="transmembrane region" description="Helical" evidence="2">
    <location>
        <begin position="582"/>
        <end position="607"/>
    </location>
</feature>
<gene>
    <name evidence="4" type="ORF">DXG03_009322</name>
</gene>
<dbReference type="InterPro" id="IPR015947">
    <property type="entry name" value="PUA-like_sf"/>
</dbReference>
<reference evidence="4" key="1">
    <citation type="submission" date="2020-07" db="EMBL/GenBank/DDBJ databases">
        <authorList>
            <person name="Nieuwenhuis M."/>
            <person name="Van De Peppel L.J.J."/>
        </authorList>
    </citation>
    <scope>NUCLEOTIDE SEQUENCE</scope>
    <source>
        <strain evidence="4">AP01</strain>
        <tissue evidence="4">Mycelium</tissue>
    </source>
</reference>
<name>A0A9P7G6C9_9AGAR</name>
<keyword evidence="2" id="KW-0472">Membrane</keyword>
<proteinExistence type="predicted"/>
<feature type="region of interest" description="Disordered" evidence="1">
    <location>
        <begin position="423"/>
        <end position="495"/>
    </location>
</feature>
<feature type="compositionally biased region" description="Pro residues" evidence="1">
    <location>
        <begin position="483"/>
        <end position="495"/>
    </location>
</feature>
<dbReference type="Proteomes" id="UP000775547">
    <property type="component" value="Unassembled WGS sequence"/>
</dbReference>
<feature type="compositionally biased region" description="Pro residues" evidence="1">
    <location>
        <begin position="28"/>
        <end position="53"/>
    </location>
</feature>
<dbReference type="InterPro" id="IPR046336">
    <property type="entry name" value="Lon_prtase_N_sf"/>
</dbReference>
<dbReference type="InterPro" id="IPR003111">
    <property type="entry name" value="Lon_prtase_N"/>
</dbReference>
<protein>
    <recommendedName>
        <fullName evidence="3">Lon N-terminal domain-containing protein</fullName>
    </recommendedName>
</protein>
<dbReference type="Gene3D" id="1.20.58.1480">
    <property type="match status" value="1"/>
</dbReference>
<dbReference type="CDD" id="cd16449">
    <property type="entry name" value="RING-HC"/>
    <property type="match status" value="1"/>
</dbReference>
<comment type="caution">
    <text evidence="4">The sequence shown here is derived from an EMBL/GenBank/DDBJ whole genome shotgun (WGS) entry which is preliminary data.</text>
</comment>
<feature type="compositionally biased region" description="Low complexity" evidence="1">
    <location>
        <begin position="433"/>
        <end position="482"/>
    </location>
</feature>
<dbReference type="EMBL" id="JABCKV010000088">
    <property type="protein sequence ID" value="KAG5643971.1"/>
    <property type="molecule type" value="Genomic_DNA"/>
</dbReference>